<feature type="signal peptide" evidence="2">
    <location>
        <begin position="1"/>
        <end position="21"/>
    </location>
</feature>
<dbReference type="RefSeq" id="WP_109681941.1">
    <property type="nucleotide sequence ID" value="NZ_QGGP01000003.1"/>
</dbReference>
<comment type="caution">
    <text evidence="4">The sequence shown here is derived from an EMBL/GenBank/DDBJ whole genome shotgun (WGS) entry which is preliminary data.</text>
</comment>
<dbReference type="PROSITE" id="PS50846">
    <property type="entry name" value="HMA_2"/>
    <property type="match status" value="1"/>
</dbReference>
<organism evidence="4 5">
    <name type="scientific">Xanthomarina spongicola</name>
    <dbReference type="NCBI Taxonomy" id="570520"/>
    <lineage>
        <taxon>Bacteria</taxon>
        <taxon>Pseudomonadati</taxon>
        <taxon>Bacteroidota</taxon>
        <taxon>Flavobacteriia</taxon>
        <taxon>Flavobacteriales</taxon>
        <taxon>Flavobacteriaceae</taxon>
        <taxon>Xanthomarina</taxon>
    </lineage>
</organism>
<evidence type="ECO:0000256" key="2">
    <source>
        <dbReference type="SAM" id="SignalP"/>
    </source>
</evidence>
<evidence type="ECO:0000313" key="5">
    <source>
        <dbReference type="Proteomes" id="UP000245430"/>
    </source>
</evidence>
<protein>
    <submittedName>
        <fullName evidence="4">Heavy-metal-associated domain-containing protein</fullName>
    </submittedName>
</protein>
<accession>A0A316DKY6</accession>
<dbReference type="OrthoDB" id="1178902at2"/>
<dbReference type="FunFam" id="3.30.70.100:FF:000001">
    <property type="entry name" value="ATPase copper transporting beta"/>
    <property type="match status" value="1"/>
</dbReference>
<dbReference type="InterPro" id="IPR036163">
    <property type="entry name" value="HMA_dom_sf"/>
</dbReference>
<feature type="chain" id="PRO_5016437973" evidence="2">
    <location>
        <begin position="22"/>
        <end position="205"/>
    </location>
</feature>
<dbReference type="AlphaFoldDB" id="A0A316DKY6"/>
<dbReference type="SUPFAM" id="SSF55008">
    <property type="entry name" value="HMA, heavy metal-associated domain"/>
    <property type="match status" value="1"/>
</dbReference>
<feature type="domain" description="HMA" evidence="3">
    <location>
        <begin position="49"/>
        <end position="116"/>
    </location>
</feature>
<dbReference type="EMBL" id="QGGP01000003">
    <property type="protein sequence ID" value="PWK18927.1"/>
    <property type="molecule type" value="Genomic_DNA"/>
</dbReference>
<gene>
    <name evidence="4" type="ORF">LX78_01401</name>
</gene>
<evidence type="ECO:0000313" key="4">
    <source>
        <dbReference type="EMBL" id="PWK18927.1"/>
    </source>
</evidence>
<reference evidence="4 5" key="1">
    <citation type="submission" date="2018-05" db="EMBL/GenBank/DDBJ databases">
        <title>Genomic Encyclopedia of Archaeal and Bacterial Type Strains, Phase II (KMG-II): from individual species to whole genera.</title>
        <authorList>
            <person name="Goeker M."/>
        </authorList>
    </citation>
    <scope>NUCLEOTIDE SEQUENCE [LARGE SCALE GENOMIC DNA]</scope>
    <source>
        <strain evidence="4 5">DSM 22637</strain>
    </source>
</reference>
<dbReference type="CDD" id="cd00371">
    <property type="entry name" value="HMA"/>
    <property type="match status" value="1"/>
</dbReference>
<name>A0A316DKY6_9FLAO</name>
<evidence type="ECO:0000259" key="3">
    <source>
        <dbReference type="PROSITE" id="PS50846"/>
    </source>
</evidence>
<dbReference type="Gene3D" id="3.30.70.100">
    <property type="match status" value="1"/>
</dbReference>
<dbReference type="PROSITE" id="PS51257">
    <property type="entry name" value="PROKAR_LIPOPROTEIN"/>
    <property type="match status" value="1"/>
</dbReference>
<dbReference type="InterPro" id="IPR006121">
    <property type="entry name" value="HMA_dom"/>
</dbReference>
<dbReference type="GO" id="GO:0046872">
    <property type="term" value="F:metal ion binding"/>
    <property type="evidence" value="ECO:0007669"/>
    <property type="project" value="UniProtKB-KW"/>
</dbReference>
<keyword evidence="2" id="KW-0732">Signal</keyword>
<dbReference type="Proteomes" id="UP000245430">
    <property type="component" value="Unassembled WGS sequence"/>
</dbReference>
<proteinExistence type="predicted"/>
<keyword evidence="5" id="KW-1185">Reference proteome</keyword>
<dbReference type="Pfam" id="PF00403">
    <property type="entry name" value="HMA"/>
    <property type="match status" value="1"/>
</dbReference>
<evidence type="ECO:0000256" key="1">
    <source>
        <dbReference type="ARBA" id="ARBA00022723"/>
    </source>
</evidence>
<keyword evidence="1" id="KW-0479">Metal-binding</keyword>
<sequence length="205" mass="22167">MKSLKNIIGLLLLTVFITACKNETTPEVVTVEVETASEEVTLDPNVTYAKAEFTIEGMTCAMGCAKTIEKKMAKMEGVKSVTVDFDKKLAMVEYDEAKVTPTSLEEVVKKAGDMYSVTDMHTVGSSNQDKLCKMACCEGKTDEEKANCEMACCTDKADAEKKACDKDCKKACCADKAEKSEASTDKKMACKADCKMACCADKGKA</sequence>